<dbReference type="EMBL" id="JBGBPQ010000033">
    <property type="protein sequence ID" value="KAL1495131.1"/>
    <property type="molecule type" value="Genomic_DNA"/>
</dbReference>
<keyword evidence="5" id="KW-0067">ATP-binding</keyword>
<dbReference type="CDD" id="cd10230">
    <property type="entry name" value="ASKHA_NBD_HSP70_HYOU1"/>
    <property type="match status" value="1"/>
</dbReference>
<dbReference type="PANTHER" id="PTHR45639">
    <property type="entry name" value="HSC70CB, ISOFORM G-RELATED"/>
    <property type="match status" value="1"/>
</dbReference>
<dbReference type="InterPro" id="IPR018181">
    <property type="entry name" value="Heat_shock_70_CS"/>
</dbReference>
<comment type="subcellular location">
    <subcellularLocation>
        <location evidence="1">Endoplasmic reticulum lumen</location>
    </subcellularLocation>
</comment>
<name>A0AB34I833_PRYPA</name>
<dbReference type="SUPFAM" id="SSF100920">
    <property type="entry name" value="Heat shock protein 70kD (HSP70), peptide-binding domain"/>
    <property type="match status" value="1"/>
</dbReference>
<dbReference type="GO" id="GO:0005788">
    <property type="term" value="C:endoplasmic reticulum lumen"/>
    <property type="evidence" value="ECO:0007669"/>
    <property type="project" value="UniProtKB-SubCell"/>
</dbReference>
<dbReference type="Gene3D" id="3.90.640.10">
    <property type="entry name" value="Actin, Chain A, domain 4"/>
    <property type="match status" value="1"/>
</dbReference>
<dbReference type="GO" id="GO:0034663">
    <property type="term" value="C:endoplasmic reticulum chaperone complex"/>
    <property type="evidence" value="ECO:0007669"/>
    <property type="project" value="TreeGrafter"/>
</dbReference>
<feature type="transmembrane region" description="Helical" evidence="8">
    <location>
        <begin position="22"/>
        <end position="43"/>
    </location>
</feature>
<evidence type="ECO:0000256" key="6">
    <source>
        <dbReference type="ARBA" id="ARBA00023186"/>
    </source>
</evidence>
<dbReference type="Gene3D" id="1.20.1270.10">
    <property type="match status" value="1"/>
</dbReference>
<dbReference type="AlphaFoldDB" id="A0AB34I833"/>
<dbReference type="GO" id="GO:0140662">
    <property type="term" value="F:ATP-dependent protein folding chaperone"/>
    <property type="evidence" value="ECO:0007669"/>
    <property type="project" value="InterPro"/>
</dbReference>
<evidence type="ECO:0000256" key="4">
    <source>
        <dbReference type="ARBA" id="ARBA00022824"/>
    </source>
</evidence>
<dbReference type="Proteomes" id="UP001515480">
    <property type="component" value="Unassembled WGS sequence"/>
</dbReference>
<protein>
    <submittedName>
        <fullName evidence="9">Uncharacterized protein</fullName>
    </submittedName>
</protein>
<keyword evidence="2" id="KW-0732">Signal</keyword>
<sequence>MAEEEEKEEEEESPRRPSAMRALLPLLLASAASAAVIGIDFGGRFLKVGIIQPGAGIELVLNEASKRKSSAAAGFNSQGERVYGDESQNLLGKLPQQQFVLAKLLLGKPVDSAEVASFTEMLHPYEFLHDEDTRAALVRHGANETFRGEELVAFVLSYAKQISEAHAGSAIKDCVITIPPYFDHIQRAAMINAAAIAGLNVLSLMHENTAFAFKYGFDKESEFSPEPTNVVFYDLGATSFKVSVVSFSTTVGKKNKTTGAMSVLGVACDETLGGRFFDQVVLDILADKFNEQLKGDDVRKHSRAIGKLRKEAERVKDVLSANQQFQVAVESVHDDRDLRMVISRNDFEERAEAAGLWARLRAPLAEALRQANLTKEEVHRVEVVGGATRIPRVKEMAKEFFGRPQLDASINGDEAAALGATLYAAKLSTSFRLRDFAITDAFPRAINIRLAGGEEVEEEGEAAGKGKDKLLFKANSKFPHKKLITMTRAEDLFVTLAYRDDGSPIASFNITGVGAAVERMAKDPTKTQVGKPKVSVTFALTSNGLLEVSKAELALEMLEKYDDFELVPSNDTSAAPAAEPNATANGSNGTNSSGMVKVKVERERKRLHYTTLAAAKAPLGAVLPINASHVAACIARNKRMLADEEARRRDAEVKNALEAFIIDTRDRLGDEAVGVVSTEEEREALRALLDAAEEWLYEEGRSLGAPAYASKKGELDGATAPLLLRLSEMEARPAVVSKAREAVNWTRTILAAWAEERPEVTAAERAHAAAMCDNFTAWLDGVLEEQAALPAHAPPAFLSAAVTAKLEPLEKEVRRLIKKPKPKPKKPPANATNGSAANGSATNGSAANGSATGGEEAAADGEEPDLPKHDEL</sequence>
<keyword evidence="6" id="KW-0143">Chaperone</keyword>
<dbReference type="Gene3D" id="3.30.420.40">
    <property type="match status" value="2"/>
</dbReference>
<evidence type="ECO:0000256" key="2">
    <source>
        <dbReference type="ARBA" id="ARBA00022729"/>
    </source>
</evidence>
<dbReference type="FunFam" id="3.90.640.10:FF:000004">
    <property type="entry name" value="Heat shock 70 kDa protein 4"/>
    <property type="match status" value="1"/>
</dbReference>
<dbReference type="PRINTS" id="PR00301">
    <property type="entry name" value="HEATSHOCK70"/>
</dbReference>
<keyword evidence="8" id="KW-0472">Membrane</keyword>
<proteinExistence type="predicted"/>
<dbReference type="SUPFAM" id="SSF53067">
    <property type="entry name" value="Actin-like ATPase domain"/>
    <property type="match status" value="2"/>
</dbReference>
<dbReference type="Gene3D" id="2.60.34.10">
    <property type="entry name" value="Substrate Binding Domain Of DNAk, Chain A, domain 1"/>
    <property type="match status" value="1"/>
</dbReference>
<evidence type="ECO:0000313" key="10">
    <source>
        <dbReference type="Proteomes" id="UP001515480"/>
    </source>
</evidence>
<keyword evidence="8" id="KW-1133">Transmembrane helix</keyword>
<feature type="region of interest" description="Disordered" evidence="7">
    <location>
        <begin position="815"/>
        <end position="872"/>
    </location>
</feature>
<dbReference type="GO" id="GO:0030968">
    <property type="term" value="P:endoplasmic reticulum unfolded protein response"/>
    <property type="evidence" value="ECO:0007669"/>
    <property type="project" value="TreeGrafter"/>
</dbReference>
<evidence type="ECO:0000256" key="8">
    <source>
        <dbReference type="SAM" id="Phobius"/>
    </source>
</evidence>
<gene>
    <name evidence="9" type="ORF">AB1Y20_016997</name>
</gene>
<evidence type="ECO:0000256" key="7">
    <source>
        <dbReference type="SAM" id="MobiDB-lite"/>
    </source>
</evidence>
<feature type="compositionally biased region" description="Low complexity" evidence="7">
    <location>
        <begin position="574"/>
        <end position="585"/>
    </location>
</feature>
<evidence type="ECO:0000313" key="9">
    <source>
        <dbReference type="EMBL" id="KAL1495131.1"/>
    </source>
</evidence>
<evidence type="ECO:0000256" key="3">
    <source>
        <dbReference type="ARBA" id="ARBA00022741"/>
    </source>
</evidence>
<keyword evidence="10" id="KW-1185">Reference proteome</keyword>
<organism evidence="9 10">
    <name type="scientific">Prymnesium parvum</name>
    <name type="common">Toxic golden alga</name>
    <dbReference type="NCBI Taxonomy" id="97485"/>
    <lineage>
        <taxon>Eukaryota</taxon>
        <taxon>Haptista</taxon>
        <taxon>Haptophyta</taxon>
        <taxon>Prymnesiophyceae</taxon>
        <taxon>Prymnesiales</taxon>
        <taxon>Prymnesiaceae</taxon>
        <taxon>Prymnesium</taxon>
    </lineage>
</organism>
<accession>A0AB34I833</accession>
<keyword evidence="8" id="KW-0812">Transmembrane</keyword>
<dbReference type="Gene3D" id="3.30.30.30">
    <property type="match status" value="1"/>
</dbReference>
<dbReference type="InterPro" id="IPR013126">
    <property type="entry name" value="Hsp_70_fam"/>
</dbReference>
<keyword evidence="3" id="KW-0547">Nucleotide-binding</keyword>
<feature type="compositionally biased region" description="Basic residues" evidence="7">
    <location>
        <begin position="816"/>
        <end position="826"/>
    </location>
</feature>
<dbReference type="GO" id="GO:0005524">
    <property type="term" value="F:ATP binding"/>
    <property type="evidence" value="ECO:0007669"/>
    <property type="project" value="UniProtKB-KW"/>
</dbReference>
<keyword evidence="4" id="KW-0256">Endoplasmic reticulum</keyword>
<feature type="compositionally biased region" description="Low complexity" evidence="7">
    <location>
        <begin position="828"/>
        <end position="856"/>
    </location>
</feature>
<dbReference type="PANTHER" id="PTHR45639:SF3">
    <property type="entry name" value="HYPOXIA UP-REGULATED PROTEIN 1"/>
    <property type="match status" value="1"/>
</dbReference>
<evidence type="ECO:0000256" key="5">
    <source>
        <dbReference type="ARBA" id="ARBA00022840"/>
    </source>
</evidence>
<dbReference type="SUPFAM" id="SSF100934">
    <property type="entry name" value="Heat shock protein 70kD (HSP70), C-terminal subdomain"/>
    <property type="match status" value="1"/>
</dbReference>
<comment type="caution">
    <text evidence="9">The sequence shown here is derived from an EMBL/GenBank/DDBJ whole genome shotgun (WGS) entry which is preliminary data.</text>
</comment>
<dbReference type="InterPro" id="IPR029047">
    <property type="entry name" value="HSP70_peptide-bd_sf"/>
</dbReference>
<dbReference type="InterPro" id="IPR043129">
    <property type="entry name" value="ATPase_NBD"/>
</dbReference>
<dbReference type="PROSITE" id="PS01036">
    <property type="entry name" value="HSP70_3"/>
    <property type="match status" value="1"/>
</dbReference>
<evidence type="ECO:0000256" key="1">
    <source>
        <dbReference type="ARBA" id="ARBA00004319"/>
    </source>
</evidence>
<dbReference type="InterPro" id="IPR029048">
    <property type="entry name" value="HSP70_C_sf"/>
</dbReference>
<reference evidence="9 10" key="1">
    <citation type="journal article" date="2024" name="Science">
        <title>Giant polyketide synthase enzymes in the biosynthesis of giant marine polyether toxins.</title>
        <authorList>
            <person name="Fallon T.R."/>
            <person name="Shende V.V."/>
            <person name="Wierzbicki I.H."/>
            <person name="Pendleton A.L."/>
            <person name="Watervoot N.F."/>
            <person name="Auber R.P."/>
            <person name="Gonzalez D.J."/>
            <person name="Wisecaver J.H."/>
            <person name="Moore B.S."/>
        </authorList>
    </citation>
    <scope>NUCLEOTIDE SEQUENCE [LARGE SCALE GENOMIC DNA]</scope>
    <source>
        <strain evidence="9 10">12B1</strain>
    </source>
</reference>
<feature type="region of interest" description="Disordered" evidence="7">
    <location>
        <begin position="571"/>
        <end position="595"/>
    </location>
</feature>
<dbReference type="Pfam" id="PF00012">
    <property type="entry name" value="HSP70"/>
    <property type="match status" value="1"/>
</dbReference>